<dbReference type="InterPro" id="IPR044746">
    <property type="entry name" value="ABCC_6TM_D1"/>
</dbReference>
<feature type="domain" description="ABC transporter" evidence="11">
    <location>
        <begin position="411"/>
        <end position="634"/>
    </location>
</feature>
<feature type="transmembrane region" description="Helical" evidence="10">
    <location>
        <begin position="237"/>
        <end position="254"/>
    </location>
</feature>
<feature type="domain" description="ABC transporter" evidence="11">
    <location>
        <begin position="1037"/>
        <end position="1270"/>
    </location>
</feature>
<comment type="subcellular location">
    <subcellularLocation>
        <location evidence="1">Membrane</location>
        <topology evidence="1">Multi-pass membrane protein</topology>
    </subcellularLocation>
</comment>
<dbReference type="CDD" id="cd18579">
    <property type="entry name" value="ABC_6TM_ABCC_D1"/>
    <property type="match status" value="1"/>
</dbReference>
<dbReference type="CDD" id="cd03250">
    <property type="entry name" value="ABCC_MRP_domain1"/>
    <property type="match status" value="1"/>
</dbReference>
<feature type="transmembrane region" description="Helical" evidence="10">
    <location>
        <begin position="94"/>
        <end position="115"/>
    </location>
</feature>
<feature type="transmembrane region" description="Helical" evidence="10">
    <location>
        <begin position="972"/>
        <end position="994"/>
    </location>
</feature>
<keyword evidence="2" id="KW-0813">Transport</keyword>
<evidence type="ECO:0000259" key="12">
    <source>
        <dbReference type="PROSITE" id="PS50929"/>
    </source>
</evidence>
<dbReference type="Gene3D" id="1.20.1560.10">
    <property type="entry name" value="ABC transporter type 1, transmembrane domain"/>
    <property type="match status" value="2"/>
</dbReference>
<dbReference type="InterPro" id="IPR036640">
    <property type="entry name" value="ABC1_TM_sf"/>
</dbReference>
<feature type="domain" description="ABC transmembrane type-1" evidence="12">
    <location>
        <begin position="99"/>
        <end position="366"/>
    </location>
</feature>
<dbReference type="InterPro" id="IPR011527">
    <property type="entry name" value="ABC1_TM_dom"/>
</dbReference>
<evidence type="ECO:0000256" key="10">
    <source>
        <dbReference type="SAM" id="Phobius"/>
    </source>
</evidence>
<dbReference type="InterPro" id="IPR003593">
    <property type="entry name" value="AAA+_ATPase"/>
</dbReference>
<evidence type="ECO:0000256" key="2">
    <source>
        <dbReference type="ARBA" id="ARBA00022448"/>
    </source>
</evidence>
<keyword evidence="6" id="KW-0067">ATP-binding</keyword>
<dbReference type="GO" id="GO:0016020">
    <property type="term" value="C:membrane"/>
    <property type="evidence" value="ECO:0007669"/>
    <property type="project" value="UniProtKB-SubCell"/>
</dbReference>
<evidence type="ECO:0000256" key="3">
    <source>
        <dbReference type="ARBA" id="ARBA00022692"/>
    </source>
</evidence>
<proteinExistence type="predicted"/>
<evidence type="ECO:0000256" key="6">
    <source>
        <dbReference type="ARBA" id="ARBA00022840"/>
    </source>
</evidence>
<dbReference type="PROSITE" id="PS50929">
    <property type="entry name" value="ABC_TM1F"/>
    <property type="match status" value="2"/>
</dbReference>
<dbReference type="InterPro" id="IPR050173">
    <property type="entry name" value="ABC_transporter_C-like"/>
</dbReference>
<dbReference type="Pfam" id="PF00005">
    <property type="entry name" value="ABC_tran"/>
    <property type="match status" value="2"/>
</dbReference>
<accession>A0A834IHG6</accession>
<sequence>MENIYDDEGKLKKNTKNPFEGASIFSRLFFTWTFPLFLKGFKYGLKENDIFAHLRSHDSEIQGDKLERQWNLEVQNGKTPSLWRALFKVFGTELICSWILMCFFEVVRIFLPIALSRFLDYYEPNTLLTKEQAYMYAGLVSGSIFVQTMLIHHYFFYAYHLGQKIRSATSSLVYRKAIKLSRSALGETTIGQMVNLISNDVARFELCTANLHDLWMGPVELVVVLVLLYQYVGYSALPGTGLLLCFIPFQMWMGKKTSLCRLRTAIRTDERIRIMNEVITGMKVIKMYTWEKPFSKLIRIIRMKEIAQIKNNLFLRGIMMAFNVCLTRAVIASCILTFVLMGNKLSAKYVYVVSLFFEILRQSINQGFTFGVAQIAEASISVKRIKEFLMFDELKASISSDQLTDTNSKSIVLKDLSVKWAISDTDFVLKGINMEVNTGELATVVGKVGSGKSALLQAILKELPLVSGSARITGIISYASQDPWLFMASVRQNITFGQRYDPGRYHRVIRACGLERDLTLLPYGDRTLVGERGVSLSGGQKSRINLARAVYKQADIYLLDDPLSAVDTRVGRHIFNECISTYLKDKCVILITHQLQYLKHCKKVYVINNGVMETCTPSTESSDEFRGIIKELEQQNKKDGDDDANISDVESVNTGDETKEKSSESPTMEKEGKVEGKVTWAVHKSYFLAGGHWCKILSLFLLFLVSQALASGSDYFLSIWVNLEQMKLMQSTSNMTAANKPSSYSDILLEFWFRILNEDMCLIVYESLVPIVVLLLVMRSLLFFHYCVKASINLHEEMFKKIISASMRFFNINPSGRILNRFSKDMNQVDEYLPIVLSETLQIALMVAAITIVVATISPFMLIPTAVIVIIFYMLRVIFIATTRDVKRFEAITRSPVYSHLTASLQGITTIRAFSAQQLLIKEFDVLQNAYNSAYFMFLGANRTFAFWLDVNTAIFVSLVIFGFLLFSHETYGGNVGLAITQAITLTGLFQFGIRQWSEMENTMTCVERIKEYSETPPESQNSTWQPRSKWPTYGDVKFNQMSLKYGPQEPYVLKQLTVEIKTKEKIGIVGRTGAGKSSIIVALFRLAEFDGDIFIDGINTRTIPLSCLRSNISIIPQEPVLFSGTLRKNLDPFDEYPDDVIWGALDEVQLKRSVSELVHGLETRMSEGGSNFSVGERQLVCLARAIIKNNKILILDEATANVDPQTDALIQSTIRRKFVDCTVLTIAHRLNTIMDSDKVIVMDAGRITEFGEPYKLLEQATGAVYNLVQQTGKDMSNNLMSIAQNHYQKTN</sequence>
<evidence type="ECO:0000256" key="1">
    <source>
        <dbReference type="ARBA" id="ARBA00004141"/>
    </source>
</evidence>
<dbReference type="PROSITE" id="PS00211">
    <property type="entry name" value="ABC_TRANSPORTER_1"/>
    <property type="match status" value="2"/>
</dbReference>
<organism evidence="13 14">
    <name type="scientific">Rhynchophorus ferrugineus</name>
    <name type="common">Red palm weevil</name>
    <name type="synonym">Curculio ferrugineus</name>
    <dbReference type="NCBI Taxonomy" id="354439"/>
    <lineage>
        <taxon>Eukaryota</taxon>
        <taxon>Metazoa</taxon>
        <taxon>Ecdysozoa</taxon>
        <taxon>Arthropoda</taxon>
        <taxon>Hexapoda</taxon>
        <taxon>Insecta</taxon>
        <taxon>Pterygota</taxon>
        <taxon>Neoptera</taxon>
        <taxon>Endopterygota</taxon>
        <taxon>Coleoptera</taxon>
        <taxon>Polyphaga</taxon>
        <taxon>Cucujiformia</taxon>
        <taxon>Curculionidae</taxon>
        <taxon>Dryophthorinae</taxon>
        <taxon>Rhynchophorus</taxon>
    </lineage>
</organism>
<feature type="transmembrane region" description="Helical" evidence="10">
    <location>
        <begin position="313"/>
        <end position="341"/>
    </location>
</feature>
<dbReference type="InterPro" id="IPR017871">
    <property type="entry name" value="ABC_transporter-like_CS"/>
</dbReference>
<evidence type="ECO:0000256" key="7">
    <source>
        <dbReference type="ARBA" id="ARBA00022989"/>
    </source>
</evidence>
<feature type="transmembrane region" description="Helical" evidence="10">
    <location>
        <begin position="768"/>
        <end position="788"/>
    </location>
</feature>
<keyword evidence="3 10" id="KW-0812">Transmembrane</keyword>
<reference evidence="13" key="1">
    <citation type="submission" date="2020-08" db="EMBL/GenBank/DDBJ databases">
        <title>Genome sequencing and assembly of the red palm weevil Rhynchophorus ferrugineus.</title>
        <authorList>
            <person name="Dias G.B."/>
            <person name="Bergman C.M."/>
            <person name="Manee M."/>
        </authorList>
    </citation>
    <scope>NUCLEOTIDE SEQUENCE</scope>
    <source>
        <strain evidence="13">AA-2017</strain>
        <tissue evidence="13">Whole larva</tissue>
    </source>
</reference>
<gene>
    <name evidence="13" type="ORF">GWI33_013181</name>
</gene>
<dbReference type="PROSITE" id="PS50893">
    <property type="entry name" value="ABC_TRANSPORTER_2"/>
    <property type="match status" value="2"/>
</dbReference>
<dbReference type="Pfam" id="PF00664">
    <property type="entry name" value="ABC_membrane"/>
    <property type="match status" value="2"/>
</dbReference>
<keyword evidence="14" id="KW-1185">Reference proteome</keyword>
<protein>
    <recommendedName>
        <fullName evidence="15">Multidrug resistance-associated protein lethal(2)03659</fullName>
    </recommendedName>
</protein>
<dbReference type="GO" id="GO:0005524">
    <property type="term" value="F:ATP binding"/>
    <property type="evidence" value="ECO:0007669"/>
    <property type="project" value="UniProtKB-KW"/>
</dbReference>
<dbReference type="SMART" id="SM00382">
    <property type="entry name" value="AAA"/>
    <property type="match status" value="2"/>
</dbReference>
<dbReference type="InterPro" id="IPR003439">
    <property type="entry name" value="ABC_transporter-like_ATP-bd"/>
</dbReference>
<evidence type="ECO:0000256" key="8">
    <source>
        <dbReference type="ARBA" id="ARBA00023136"/>
    </source>
</evidence>
<dbReference type="FunFam" id="3.40.50.300:FF:000973">
    <property type="entry name" value="Multidrug resistance-associated protein 4"/>
    <property type="match status" value="1"/>
</dbReference>
<dbReference type="OrthoDB" id="6500128at2759"/>
<feature type="compositionally biased region" description="Basic and acidic residues" evidence="9">
    <location>
        <begin position="656"/>
        <end position="670"/>
    </location>
</feature>
<feature type="transmembrane region" description="Helical" evidence="10">
    <location>
        <begin position="832"/>
        <end position="854"/>
    </location>
</feature>
<dbReference type="SUPFAM" id="SSF90123">
    <property type="entry name" value="ABC transporter transmembrane region"/>
    <property type="match status" value="2"/>
</dbReference>
<dbReference type="Proteomes" id="UP000625711">
    <property type="component" value="Unassembled WGS sequence"/>
</dbReference>
<name>A0A834IHG6_RHYFE</name>
<dbReference type="CDD" id="cd03244">
    <property type="entry name" value="ABCC_MRP_domain2"/>
    <property type="match status" value="1"/>
</dbReference>
<keyword evidence="4" id="KW-0677">Repeat</keyword>
<comment type="caution">
    <text evidence="13">The sequence shown here is derived from an EMBL/GenBank/DDBJ whole genome shotgun (WGS) entry which is preliminary data.</text>
</comment>
<feature type="transmembrane region" description="Helical" evidence="10">
    <location>
        <begin position="945"/>
        <end position="966"/>
    </location>
</feature>
<dbReference type="InterPro" id="IPR027417">
    <property type="entry name" value="P-loop_NTPase"/>
</dbReference>
<dbReference type="FunFam" id="1.20.1560.10:FF:000014">
    <property type="entry name" value="Multidrug resistance-associated protein member 4"/>
    <property type="match status" value="1"/>
</dbReference>
<dbReference type="SUPFAM" id="SSF52540">
    <property type="entry name" value="P-loop containing nucleoside triphosphate hydrolases"/>
    <property type="match status" value="2"/>
</dbReference>
<keyword evidence="7 10" id="KW-1133">Transmembrane helix</keyword>
<dbReference type="FunFam" id="3.40.50.300:FF:000163">
    <property type="entry name" value="Multidrug resistance-associated protein member 4"/>
    <property type="match status" value="1"/>
</dbReference>
<feature type="transmembrane region" description="Helical" evidence="10">
    <location>
        <begin position="135"/>
        <end position="157"/>
    </location>
</feature>
<evidence type="ECO:0000259" key="11">
    <source>
        <dbReference type="PROSITE" id="PS50893"/>
    </source>
</evidence>
<keyword evidence="8 10" id="KW-0472">Membrane</keyword>
<dbReference type="FunFam" id="1.20.1560.10:FF:000026">
    <property type="entry name" value="Multidrug resistance-associated protein lethal(2)03659"/>
    <property type="match status" value="1"/>
</dbReference>
<evidence type="ECO:0000313" key="14">
    <source>
        <dbReference type="Proteomes" id="UP000625711"/>
    </source>
</evidence>
<evidence type="ECO:0008006" key="15">
    <source>
        <dbReference type="Google" id="ProtNLM"/>
    </source>
</evidence>
<feature type="transmembrane region" description="Helical" evidence="10">
    <location>
        <begin position="860"/>
        <end position="879"/>
    </location>
</feature>
<feature type="region of interest" description="Disordered" evidence="9">
    <location>
        <begin position="635"/>
        <end position="670"/>
    </location>
</feature>
<evidence type="ECO:0000256" key="4">
    <source>
        <dbReference type="ARBA" id="ARBA00022737"/>
    </source>
</evidence>
<keyword evidence="5" id="KW-0547">Nucleotide-binding</keyword>
<dbReference type="GO" id="GO:0140359">
    <property type="term" value="F:ABC-type transporter activity"/>
    <property type="evidence" value="ECO:0007669"/>
    <property type="project" value="InterPro"/>
</dbReference>
<dbReference type="PANTHER" id="PTHR24223">
    <property type="entry name" value="ATP-BINDING CASSETTE SUB-FAMILY C"/>
    <property type="match status" value="1"/>
</dbReference>
<evidence type="ECO:0000256" key="5">
    <source>
        <dbReference type="ARBA" id="ARBA00022741"/>
    </source>
</evidence>
<dbReference type="Gene3D" id="3.40.50.300">
    <property type="entry name" value="P-loop containing nucleotide triphosphate hydrolases"/>
    <property type="match status" value="2"/>
</dbReference>
<dbReference type="GO" id="GO:0016887">
    <property type="term" value="F:ATP hydrolysis activity"/>
    <property type="evidence" value="ECO:0007669"/>
    <property type="project" value="InterPro"/>
</dbReference>
<evidence type="ECO:0000313" key="13">
    <source>
        <dbReference type="EMBL" id="KAF7274137.1"/>
    </source>
</evidence>
<evidence type="ECO:0000256" key="9">
    <source>
        <dbReference type="SAM" id="MobiDB-lite"/>
    </source>
</evidence>
<feature type="domain" description="ABC transmembrane type-1" evidence="12">
    <location>
        <begin position="699"/>
        <end position="1002"/>
    </location>
</feature>
<dbReference type="EMBL" id="JAACXV010013056">
    <property type="protein sequence ID" value="KAF7274137.1"/>
    <property type="molecule type" value="Genomic_DNA"/>
</dbReference>
<dbReference type="PANTHER" id="PTHR24223:SF448">
    <property type="entry name" value="FI20146P1-RELATED"/>
    <property type="match status" value="1"/>
</dbReference>